<evidence type="ECO:0000256" key="6">
    <source>
        <dbReference type="ARBA" id="ARBA00022842"/>
    </source>
</evidence>
<evidence type="ECO:0000256" key="2">
    <source>
        <dbReference type="ARBA" id="ARBA00001946"/>
    </source>
</evidence>
<dbReference type="GO" id="GO:0042132">
    <property type="term" value="F:fructose 1,6-bisphosphate 1-phosphatase activity"/>
    <property type="evidence" value="ECO:0007669"/>
    <property type="project" value="UniProtKB-EC"/>
</dbReference>
<dbReference type="InterPro" id="IPR033942">
    <property type="entry name" value="IMPase"/>
</dbReference>
<evidence type="ECO:0000313" key="8">
    <source>
        <dbReference type="EMBL" id="NNJ24537.1"/>
    </source>
</evidence>
<organism evidence="8 9">
    <name type="scientific">Alienimonas chondri</name>
    <dbReference type="NCBI Taxonomy" id="2681879"/>
    <lineage>
        <taxon>Bacteria</taxon>
        <taxon>Pseudomonadati</taxon>
        <taxon>Planctomycetota</taxon>
        <taxon>Planctomycetia</taxon>
        <taxon>Planctomycetales</taxon>
        <taxon>Planctomycetaceae</taxon>
        <taxon>Alienimonas</taxon>
    </lineage>
</organism>
<dbReference type="PROSITE" id="PS00629">
    <property type="entry name" value="IMP_1"/>
    <property type="match status" value="1"/>
</dbReference>
<name>A0ABX1V8U5_9PLAN</name>
<dbReference type="SUPFAM" id="SSF56655">
    <property type="entry name" value="Carbohydrate phosphatase"/>
    <property type="match status" value="1"/>
</dbReference>
<comment type="caution">
    <text evidence="8">The sequence shown here is derived from an EMBL/GenBank/DDBJ whole genome shotgun (WGS) entry which is preliminary data.</text>
</comment>
<evidence type="ECO:0000256" key="7">
    <source>
        <dbReference type="RuleBase" id="RU364068"/>
    </source>
</evidence>
<gene>
    <name evidence="8" type="primary">suhB</name>
    <name evidence="8" type="ORF">LzC2_05950</name>
</gene>
<evidence type="ECO:0000313" key="9">
    <source>
        <dbReference type="Proteomes" id="UP000609651"/>
    </source>
</evidence>
<keyword evidence="6 7" id="KW-0460">Magnesium</keyword>
<keyword evidence="9" id="KW-1185">Reference proteome</keyword>
<comment type="similarity">
    <text evidence="3 7">Belongs to the inositol monophosphatase superfamily.</text>
</comment>
<proteinExistence type="inferred from homology"/>
<comment type="cofactor">
    <cofactor evidence="2 7">
        <name>Mg(2+)</name>
        <dbReference type="ChEBI" id="CHEBI:18420"/>
    </cofactor>
</comment>
<dbReference type="Gene3D" id="3.30.540.10">
    <property type="entry name" value="Fructose-1,6-Bisphosphatase, subunit A, domain 1"/>
    <property type="match status" value="1"/>
</dbReference>
<dbReference type="PRINTS" id="PR00377">
    <property type="entry name" value="IMPHPHTASES"/>
</dbReference>
<dbReference type="PROSITE" id="PS00630">
    <property type="entry name" value="IMP_2"/>
    <property type="match status" value="1"/>
</dbReference>
<comment type="catalytic activity">
    <reaction evidence="1 7">
        <text>a myo-inositol phosphate + H2O = myo-inositol + phosphate</text>
        <dbReference type="Rhea" id="RHEA:24056"/>
        <dbReference type="ChEBI" id="CHEBI:15377"/>
        <dbReference type="ChEBI" id="CHEBI:17268"/>
        <dbReference type="ChEBI" id="CHEBI:43474"/>
        <dbReference type="ChEBI" id="CHEBI:84139"/>
        <dbReference type="EC" id="3.1.3.25"/>
    </reaction>
</comment>
<dbReference type="EC" id="3.1.3.25" evidence="7"/>
<sequence>MSDLDRIAHTAAAAARSAGAVLQSFRGRFEIEEKGPQDLVTDADLAAQDAVVKAIADAFPGHDLFGEEGLREERGGDYRWTIDPLDGTGNYVHGFPFYAVSIGVERLTDDGPVPAVGAVFDPSRDELFLATAGGEAMLNDRPMKASACTTLPRAFLMSSIPRDSPPDDPAVRRFTHMLNRCETVQRSGSAALNLAYVACGRLDGYWSTSLKPWDQAGGAVLVEAAGGVMRAIDGGPFRIAEPNLLACSSAALADATAAELANA</sequence>
<protein>
    <recommendedName>
        <fullName evidence="7">Inositol-1-monophosphatase</fullName>
        <ecNumber evidence="7">3.1.3.25</ecNumber>
    </recommendedName>
</protein>
<dbReference type="RefSeq" id="WP_171183588.1">
    <property type="nucleotide sequence ID" value="NZ_WTPX01000010.1"/>
</dbReference>
<dbReference type="Gene3D" id="3.40.190.80">
    <property type="match status" value="1"/>
</dbReference>
<dbReference type="Proteomes" id="UP000609651">
    <property type="component" value="Unassembled WGS sequence"/>
</dbReference>
<dbReference type="PANTHER" id="PTHR20854">
    <property type="entry name" value="INOSITOL MONOPHOSPHATASE"/>
    <property type="match status" value="1"/>
</dbReference>
<dbReference type="CDD" id="cd01639">
    <property type="entry name" value="IMPase"/>
    <property type="match status" value="1"/>
</dbReference>
<reference evidence="8 9" key="1">
    <citation type="journal article" date="2020" name="Syst. Appl. Microbiol.">
        <title>Alienimonas chondri sp. nov., a novel planctomycete isolated from the biofilm of the red alga Chondrus crispus.</title>
        <authorList>
            <person name="Vitorino I."/>
            <person name="Albuquerque L."/>
            <person name="Wiegand S."/>
            <person name="Kallscheuer N."/>
            <person name="da Costa M.S."/>
            <person name="Lobo-da-Cunha A."/>
            <person name="Jogler C."/>
            <person name="Lage O.M."/>
        </authorList>
    </citation>
    <scope>NUCLEOTIDE SEQUENCE [LARGE SCALE GENOMIC DNA]</scope>
    <source>
        <strain evidence="8 9">LzC2</strain>
    </source>
</reference>
<dbReference type="PANTHER" id="PTHR20854:SF4">
    <property type="entry name" value="INOSITOL-1-MONOPHOSPHATASE-RELATED"/>
    <property type="match status" value="1"/>
</dbReference>
<evidence type="ECO:0000256" key="4">
    <source>
        <dbReference type="ARBA" id="ARBA00022723"/>
    </source>
</evidence>
<accession>A0ABX1V8U5</accession>
<evidence type="ECO:0000256" key="3">
    <source>
        <dbReference type="ARBA" id="ARBA00009759"/>
    </source>
</evidence>
<evidence type="ECO:0000256" key="5">
    <source>
        <dbReference type="ARBA" id="ARBA00022801"/>
    </source>
</evidence>
<dbReference type="InterPro" id="IPR000760">
    <property type="entry name" value="Inositol_monophosphatase-like"/>
</dbReference>
<dbReference type="InterPro" id="IPR020583">
    <property type="entry name" value="Inositol_monoP_metal-BS"/>
</dbReference>
<dbReference type="EMBL" id="WTPX01000010">
    <property type="protein sequence ID" value="NNJ24537.1"/>
    <property type="molecule type" value="Genomic_DNA"/>
</dbReference>
<dbReference type="Pfam" id="PF00459">
    <property type="entry name" value="Inositol_P"/>
    <property type="match status" value="1"/>
</dbReference>
<keyword evidence="5 7" id="KW-0378">Hydrolase</keyword>
<evidence type="ECO:0000256" key="1">
    <source>
        <dbReference type="ARBA" id="ARBA00001033"/>
    </source>
</evidence>
<dbReference type="InterPro" id="IPR020550">
    <property type="entry name" value="Inositol_monophosphatase_CS"/>
</dbReference>
<keyword evidence="4 7" id="KW-0479">Metal-binding</keyword>